<evidence type="ECO:0000313" key="10">
    <source>
        <dbReference type="Proteomes" id="UP000078454"/>
    </source>
</evidence>
<comment type="subcellular location">
    <subcellularLocation>
        <location evidence="1 7">Cell membrane</location>
        <topology evidence="1 7">Multi-pass membrane protein</topology>
    </subcellularLocation>
</comment>
<dbReference type="PANTHER" id="PTHR30193:SF37">
    <property type="entry name" value="INNER MEMBRANE ABC TRANSPORTER PERMEASE PROTEIN YCJO"/>
    <property type="match status" value="1"/>
</dbReference>
<feature type="transmembrane region" description="Helical" evidence="7">
    <location>
        <begin position="20"/>
        <end position="39"/>
    </location>
</feature>
<dbReference type="STRING" id="1850517.A8708_18065"/>
<dbReference type="Proteomes" id="UP000078454">
    <property type="component" value="Unassembled WGS sequence"/>
</dbReference>
<feature type="transmembrane region" description="Helical" evidence="7">
    <location>
        <begin position="115"/>
        <end position="135"/>
    </location>
</feature>
<organism evidence="9 10">
    <name type="scientific">Paenibacillus oryzisoli</name>
    <dbReference type="NCBI Taxonomy" id="1850517"/>
    <lineage>
        <taxon>Bacteria</taxon>
        <taxon>Bacillati</taxon>
        <taxon>Bacillota</taxon>
        <taxon>Bacilli</taxon>
        <taxon>Bacillales</taxon>
        <taxon>Paenibacillaceae</taxon>
        <taxon>Paenibacillus</taxon>
    </lineage>
</organism>
<keyword evidence="4 7" id="KW-0812">Transmembrane</keyword>
<name>A0A198AG31_9BACL</name>
<keyword evidence="5 7" id="KW-1133">Transmembrane helix</keyword>
<comment type="caution">
    <text evidence="9">The sequence shown here is derived from an EMBL/GenBank/DDBJ whole genome shotgun (WGS) entry which is preliminary data.</text>
</comment>
<dbReference type="GO" id="GO:0005886">
    <property type="term" value="C:plasma membrane"/>
    <property type="evidence" value="ECO:0007669"/>
    <property type="project" value="UniProtKB-SubCell"/>
</dbReference>
<dbReference type="OrthoDB" id="145927at2"/>
<evidence type="ECO:0000313" key="9">
    <source>
        <dbReference type="EMBL" id="OAS20479.1"/>
    </source>
</evidence>
<feature type="transmembrane region" description="Helical" evidence="7">
    <location>
        <begin position="161"/>
        <end position="185"/>
    </location>
</feature>
<evidence type="ECO:0000256" key="2">
    <source>
        <dbReference type="ARBA" id="ARBA00022448"/>
    </source>
</evidence>
<keyword evidence="3" id="KW-1003">Cell membrane</keyword>
<dbReference type="RefSeq" id="WP_068663109.1">
    <property type="nucleotide sequence ID" value="NZ_LYPB01000050.1"/>
</dbReference>
<feature type="domain" description="ABC transmembrane type-1" evidence="8">
    <location>
        <begin position="77"/>
        <end position="289"/>
    </location>
</feature>
<evidence type="ECO:0000256" key="6">
    <source>
        <dbReference type="ARBA" id="ARBA00023136"/>
    </source>
</evidence>
<proteinExistence type="inferred from homology"/>
<keyword evidence="6 7" id="KW-0472">Membrane</keyword>
<sequence length="300" mass="34055">MRENSFRRIRSYDYQKGLTILAFLVVPVLLLITFTYLPALKLFQMSLSKWDGISPDMQFVGFKNYLEVFEDADVWIAVKNNGAYIVAMLVQNVIGLYFAIILSTKMKGKNFFRSVLFMPNILNGIAIAFMFNYLYNYTNSPLNAALKWIGMNPVHWLPENYLINFSLAFIGTWMFTGWCMVVYLAGLQSIPKDVYEAASIDGANFHQMIRYMIIPNIITVFELNLFLGINGALQAYFQPFVLTKGGPYGLSDTFVSKSLAIAFEFSNYGKAAAMAVVMLIIVSIVVGLQRIWLSKGERQI</sequence>
<evidence type="ECO:0000256" key="5">
    <source>
        <dbReference type="ARBA" id="ARBA00022989"/>
    </source>
</evidence>
<keyword evidence="10" id="KW-1185">Reference proteome</keyword>
<keyword evidence="2 7" id="KW-0813">Transport</keyword>
<evidence type="ECO:0000256" key="7">
    <source>
        <dbReference type="RuleBase" id="RU363032"/>
    </source>
</evidence>
<dbReference type="PROSITE" id="PS50928">
    <property type="entry name" value="ABC_TM1"/>
    <property type="match status" value="1"/>
</dbReference>
<comment type="similarity">
    <text evidence="7">Belongs to the binding-protein-dependent transport system permease family.</text>
</comment>
<dbReference type="InterPro" id="IPR000515">
    <property type="entry name" value="MetI-like"/>
</dbReference>
<evidence type="ECO:0000256" key="1">
    <source>
        <dbReference type="ARBA" id="ARBA00004651"/>
    </source>
</evidence>
<accession>A0A198AG31</accession>
<dbReference type="EMBL" id="LYPB01000050">
    <property type="protein sequence ID" value="OAS20479.1"/>
    <property type="molecule type" value="Genomic_DNA"/>
</dbReference>
<dbReference type="Pfam" id="PF00528">
    <property type="entry name" value="BPD_transp_1"/>
    <property type="match status" value="1"/>
</dbReference>
<gene>
    <name evidence="9" type="ORF">A8708_18065</name>
</gene>
<evidence type="ECO:0000256" key="4">
    <source>
        <dbReference type="ARBA" id="ARBA00022692"/>
    </source>
</evidence>
<evidence type="ECO:0000259" key="8">
    <source>
        <dbReference type="PROSITE" id="PS50928"/>
    </source>
</evidence>
<dbReference type="PANTHER" id="PTHR30193">
    <property type="entry name" value="ABC TRANSPORTER PERMEASE PROTEIN"/>
    <property type="match status" value="1"/>
</dbReference>
<feature type="transmembrane region" description="Helical" evidence="7">
    <location>
        <begin position="83"/>
        <end position="103"/>
    </location>
</feature>
<protein>
    <recommendedName>
        <fullName evidence="8">ABC transmembrane type-1 domain-containing protein</fullName>
    </recommendedName>
</protein>
<dbReference type="CDD" id="cd06261">
    <property type="entry name" value="TM_PBP2"/>
    <property type="match status" value="1"/>
</dbReference>
<feature type="transmembrane region" description="Helical" evidence="7">
    <location>
        <begin position="271"/>
        <end position="293"/>
    </location>
</feature>
<dbReference type="InterPro" id="IPR051393">
    <property type="entry name" value="ABC_transporter_permease"/>
</dbReference>
<dbReference type="AlphaFoldDB" id="A0A198AG31"/>
<dbReference type="InterPro" id="IPR035906">
    <property type="entry name" value="MetI-like_sf"/>
</dbReference>
<dbReference type="GO" id="GO:0055085">
    <property type="term" value="P:transmembrane transport"/>
    <property type="evidence" value="ECO:0007669"/>
    <property type="project" value="InterPro"/>
</dbReference>
<reference evidence="9 10" key="1">
    <citation type="submission" date="2016-05" db="EMBL/GenBank/DDBJ databases">
        <title>Paenibacillus sp. 1ZS3-15 nov., isolated from the rhizosphere soil.</title>
        <authorList>
            <person name="Zhang X.X."/>
            <person name="Zhang J."/>
        </authorList>
    </citation>
    <scope>NUCLEOTIDE SEQUENCE [LARGE SCALE GENOMIC DNA]</scope>
    <source>
        <strain evidence="9 10">1ZS3-15</strain>
    </source>
</reference>
<dbReference type="SUPFAM" id="SSF161098">
    <property type="entry name" value="MetI-like"/>
    <property type="match status" value="1"/>
</dbReference>
<dbReference type="Gene3D" id="1.10.3720.10">
    <property type="entry name" value="MetI-like"/>
    <property type="match status" value="1"/>
</dbReference>
<evidence type="ECO:0000256" key="3">
    <source>
        <dbReference type="ARBA" id="ARBA00022475"/>
    </source>
</evidence>
<feature type="transmembrane region" description="Helical" evidence="7">
    <location>
        <begin position="213"/>
        <end position="237"/>
    </location>
</feature>